<evidence type="ECO:0000256" key="2">
    <source>
        <dbReference type="RuleBase" id="RU361185"/>
    </source>
</evidence>
<dbReference type="RefSeq" id="WP_078783915.1">
    <property type="nucleotide sequence ID" value="NZ_FUYF01000003.1"/>
</dbReference>
<dbReference type="Proteomes" id="UP000190286">
    <property type="component" value="Unassembled WGS sequence"/>
</dbReference>
<dbReference type="InterPro" id="IPR051816">
    <property type="entry name" value="Glycosyl_Hydrolase_31"/>
</dbReference>
<dbReference type="Pfam" id="PF21365">
    <property type="entry name" value="Glyco_hydro_31_3rd"/>
    <property type="match status" value="1"/>
</dbReference>
<dbReference type="InterPro" id="IPR017853">
    <property type="entry name" value="GH"/>
</dbReference>
<feature type="domain" description="Glycosyl hydrolase family 31 C-terminal" evidence="4">
    <location>
        <begin position="508"/>
        <end position="591"/>
    </location>
</feature>
<evidence type="ECO:0000313" key="5">
    <source>
        <dbReference type="EMBL" id="SKA79259.1"/>
    </source>
</evidence>
<evidence type="ECO:0000259" key="3">
    <source>
        <dbReference type="Pfam" id="PF01055"/>
    </source>
</evidence>
<gene>
    <name evidence="5" type="ORF">SAMN02745178_00921</name>
</gene>
<dbReference type="Gene3D" id="3.20.20.80">
    <property type="entry name" value="Glycosidases"/>
    <property type="match status" value="1"/>
</dbReference>
<dbReference type="PANTHER" id="PTHR43863">
    <property type="entry name" value="HYDROLASE, PUTATIVE (AFU_ORTHOLOGUE AFUA_1G03140)-RELATED"/>
    <property type="match status" value="1"/>
</dbReference>
<feature type="domain" description="Glycoside hydrolase family 31 TIM barrel" evidence="3">
    <location>
        <begin position="140"/>
        <end position="497"/>
    </location>
</feature>
<dbReference type="Gene3D" id="2.60.40.1760">
    <property type="entry name" value="glycosyl hydrolase (family 31)"/>
    <property type="match status" value="1"/>
</dbReference>
<keyword evidence="2 5" id="KW-0378">Hydrolase</keyword>
<dbReference type="SUPFAM" id="SSF51011">
    <property type="entry name" value="Glycosyl hydrolase domain"/>
    <property type="match status" value="1"/>
</dbReference>
<keyword evidence="6" id="KW-1185">Reference proteome</keyword>
<dbReference type="Gene3D" id="2.60.40.1180">
    <property type="entry name" value="Golgi alpha-mannosidase II"/>
    <property type="match status" value="1"/>
</dbReference>
<organism evidence="5 6">
    <name type="scientific">Gemmiger formicilis</name>
    <dbReference type="NCBI Taxonomy" id="745368"/>
    <lineage>
        <taxon>Bacteria</taxon>
        <taxon>Bacillati</taxon>
        <taxon>Bacillota</taxon>
        <taxon>Clostridia</taxon>
        <taxon>Eubacteriales</taxon>
        <taxon>Gemmiger</taxon>
    </lineage>
</organism>
<keyword evidence="2" id="KW-0326">Glycosidase</keyword>
<sequence>MIEWEPNKNDANLNIPVDGQVASICWDEQTKLLTMSLAYSAVYGMGERYNGLNQNDRIVKIEVEEKFCNQGDKSYCPSPFFFTDTGFSFCTLSGGTLIFDFTQKSVITVHAPGNCKFIFNAGTPEKLISEYMSLSGPAILPPDWVFGPWISANHWNTQKETEKQIELLKKYQFPATVLVLEAWSDEATFYIFNGAKYKERPNGAPFAVDDFDYSESAYWPNPQEMIEKLHKAGLHLVLWQVPVYKQQGDDEIRNHQNDLNREDAVKRSLCIHNLDGTPYKIPEGHWFPGSMIPDFTNPETCKTWFGKRQYLLDMGVDGFKTDGGEFVCTDEVSFYDGSTGKESRNCYPQQYTKAYTKFLGDNHVLFSRAGYMGQHTTPCHWGGDQQSTNDELRHVLSAGLSAALSGILFWGFDLAGFAGPLPTLDLYRRATMLACFTPIMQWHSEPDGGQFKELMPGGEGNNERSPWNMAAVYNSPKFVTEMRFWHWLRMNLRPYLMATAFRCAAEKVPMMRPLVYEWPRDKAARQVEDEFLLGDAILVAPLLEENQTAREVYLPEGEWYAFFTGKCYHGCQTISTTADMKFPVFIRGGYAVPLHADSMDSLGNPVSQNLNSKLILLVAGAAGKSTFTTNKSVLTCEWKNKKVRVEGTGAETVQIHHFC</sequence>
<evidence type="ECO:0000259" key="4">
    <source>
        <dbReference type="Pfam" id="PF21365"/>
    </source>
</evidence>
<dbReference type="InterPro" id="IPR048395">
    <property type="entry name" value="Glyco_hydro_31_C"/>
</dbReference>
<dbReference type="GO" id="GO:0004553">
    <property type="term" value="F:hydrolase activity, hydrolyzing O-glycosyl compounds"/>
    <property type="evidence" value="ECO:0007669"/>
    <property type="project" value="InterPro"/>
</dbReference>
<protein>
    <submittedName>
        <fullName evidence="5">Alpha-D-xyloside xylohydrolase</fullName>
    </submittedName>
</protein>
<dbReference type="EMBL" id="FUYF01000003">
    <property type="protein sequence ID" value="SKA79259.1"/>
    <property type="molecule type" value="Genomic_DNA"/>
</dbReference>
<dbReference type="Pfam" id="PF01055">
    <property type="entry name" value="Glyco_hydro_31_2nd"/>
    <property type="match status" value="1"/>
</dbReference>
<dbReference type="AlphaFoldDB" id="A0A1T4WPT1"/>
<dbReference type="CDD" id="cd06597">
    <property type="entry name" value="GH31_transferase_CtsY"/>
    <property type="match status" value="1"/>
</dbReference>
<dbReference type="SUPFAM" id="SSF74650">
    <property type="entry name" value="Galactose mutarotase-like"/>
    <property type="match status" value="1"/>
</dbReference>
<accession>A0A1T4WPT1</accession>
<comment type="similarity">
    <text evidence="1 2">Belongs to the glycosyl hydrolase 31 family.</text>
</comment>
<dbReference type="InterPro" id="IPR011013">
    <property type="entry name" value="Gal_mutarotase_sf_dom"/>
</dbReference>
<evidence type="ECO:0000313" key="6">
    <source>
        <dbReference type="Proteomes" id="UP000190286"/>
    </source>
</evidence>
<dbReference type="GO" id="GO:0030246">
    <property type="term" value="F:carbohydrate binding"/>
    <property type="evidence" value="ECO:0007669"/>
    <property type="project" value="InterPro"/>
</dbReference>
<dbReference type="STRING" id="745368.SAMN02745178_00921"/>
<dbReference type="OrthoDB" id="176168at2"/>
<dbReference type="GO" id="GO:0005975">
    <property type="term" value="P:carbohydrate metabolic process"/>
    <property type="evidence" value="ECO:0007669"/>
    <property type="project" value="InterPro"/>
</dbReference>
<dbReference type="PANTHER" id="PTHR43863:SF2">
    <property type="entry name" value="MALTASE-GLUCOAMYLASE"/>
    <property type="match status" value="1"/>
</dbReference>
<name>A0A1T4WPT1_9FIRM</name>
<proteinExistence type="inferred from homology"/>
<dbReference type="InterPro" id="IPR000322">
    <property type="entry name" value="Glyco_hydro_31_TIM"/>
</dbReference>
<dbReference type="CDD" id="cd14752">
    <property type="entry name" value="GH31_N"/>
    <property type="match status" value="1"/>
</dbReference>
<evidence type="ECO:0000256" key="1">
    <source>
        <dbReference type="ARBA" id="ARBA00007806"/>
    </source>
</evidence>
<dbReference type="InterPro" id="IPR013780">
    <property type="entry name" value="Glyco_hydro_b"/>
</dbReference>
<dbReference type="GeneID" id="93337401"/>
<dbReference type="SUPFAM" id="SSF51445">
    <property type="entry name" value="(Trans)glycosidases"/>
    <property type="match status" value="1"/>
</dbReference>
<reference evidence="5 6" key="1">
    <citation type="submission" date="2017-02" db="EMBL/GenBank/DDBJ databases">
        <authorList>
            <person name="Peterson S.W."/>
        </authorList>
    </citation>
    <scope>NUCLEOTIDE SEQUENCE [LARGE SCALE GENOMIC DNA]</scope>
    <source>
        <strain evidence="5 6">ATCC 27749</strain>
    </source>
</reference>